<dbReference type="PANTHER" id="PTHR43700">
    <property type="entry name" value="PHOSPHORIBOSYLAMINOIMIDAZOLE-SUCCINOCARBOXAMIDE SYNTHASE"/>
    <property type="match status" value="1"/>
</dbReference>
<comment type="similarity">
    <text evidence="2 8">Belongs to the SAICAR synthetase family.</text>
</comment>
<gene>
    <name evidence="8" type="primary">purC</name>
    <name evidence="10" type="ORF">LZC95_46370</name>
</gene>
<keyword evidence="11" id="KW-1185">Reference proteome</keyword>
<dbReference type="NCBIfam" id="NF010568">
    <property type="entry name" value="PRK13961.1"/>
    <property type="match status" value="1"/>
</dbReference>
<keyword evidence="6 8" id="KW-0067">ATP-binding</keyword>
<dbReference type="CDD" id="cd01414">
    <property type="entry name" value="SAICAR_synt_Sc"/>
    <property type="match status" value="1"/>
</dbReference>
<feature type="domain" description="SAICAR synthetase/ADE2 N-terminal" evidence="9">
    <location>
        <begin position="31"/>
        <end position="277"/>
    </location>
</feature>
<protein>
    <recommendedName>
        <fullName evidence="8">Phosphoribosylaminoimidazole-succinocarboxamide synthase</fullName>
        <ecNumber evidence="8">6.3.2.6</ecNumber>
    </recommendedName>
    <alternativeName>
        <fullName evidence="8">SAICAR synthetase</fullName>
    </alternativeName>
</protein>
<dbReference type="EC" id="6.3.2.6" evidence="8"/>
<dbReference type="Proteomes" id="UP001379533">
    <property type="component" value="Chromosome"/>
</dbReference>
<dbReference type="GO" id="GO:0004639">
    <property type="term" value="F:phosphoribosylaminoimidazolesuccinocarboxamide synthase activity"/>
    <property type="evidence" value="ECO:0007669"/>
    <property type="project" value="UniProtKB-EC"/>
</dbReference>
<dbReference type="PANTHER" id="PTHR43700:SF1">
    <property type="entry name" value="PHOSPHORIBOSYLAMINOIMIDAZOLE-SUCCINOCARBOXAMIDE SYNTHASE"/>
    <property type="match status" value="1"/>
</dbReference>
<name>A0ABZ2K598_9BACT</name>
<dbReference type="EMBL" id="CP089982">
    <property type="protein sequence ID" value="WXA93869.1"/>
    <property type="molecule type" value="Genomic_DNA"/>
</dbReference>
<evidence type="ECO:0000256" key="7">
    <source>
        <dbReference type="ARBA" id="ARBA00048475"/>
    </source>
</evidence>
<evidence type="ECO:0000256" key="2">
    <source>
        <dbReference type="ARBA" id="ARBA00010190"/>
    </source>
</evidence>
<keyword evidence="5 8" id="KW-0658">Purine biosynthesis</keyword>
<dbReference type="SUPFAM" id="SSF56104">
    <property type="entry name" value="SAICAR synthase-like"/>
    <property type="match status" value="1"/>
</dbReference>
<reference evidence="10 11" key="1">
    <citation type="submission" date="2021-12" db="EMBL/GenBank/DDBJ databases">
        <title>Discovery of the Pendulisporaceae a myxobacterial family with distinct sporulation behavior and unique specialized metabolism.</title>
        <authorList>
            <person name="Garcia R."/>
            <person name="Popoff A."/>
            <person name="Bader C.D."/>
            <person name="Loehr J."/>
            <person name="Walesch S."/>
            <person name="Walt C."/>
            <person name="Boldt J."/>
            <person name="Bunk B."/>
            <person name="Haeckl F.J.F.P.J."/>
            <person name="Gunesch A.P."/>
            <person name="Birkelbach J."/>
            <person name="Nuebel U."/>
            <person name="Pietschmann T."/>
            <person name="Bach T."/>
            <person name="Mueller R."/>
        </authorList>
    </citation>
    <scope>NUCLEOTIDE SEQUENCE [LARGE SCALE GENOMIC DNA]</scope>
    <source>
        <strain evidence="10 11">MSr12523</strain>
    </source>
</reference>
<dbReference type="Pfam" id="PF01259">
    <property type="entry name" value="SAICAR_synt"/>
    <property type="match status" value="1"/>
</dbReference>
<comment type="catalytic activity">
    <reaction evidence="7 8">
        <text>5-amino-1-(5-phospho-D-ribosyl)imidazole-4-carboxylate + L-aspartate + ATP = (2S)-2-[5-amino-1-(5-phospho-beta-D-ribosyl)imidazole-4-carboxamido]succinate + ADP + phosphate + 2 H(+)</text>
        <dbReference type="Rhea" id="RHEA:22628"/>
        <dbReference type="ChEBI" id="CHEBI:15378"/>
        <dbReference type="ChEBI" id="CHEBI:29991"/>
        <dbReference type="ChEBI" id="CHEBI:30616"/>
        <dbReference type="ChEBI" id="CHEBI:43474"/>
        <dbReference type="ChEBI" id="CHEBI:58443"/>
        <dbReference type="ChEBI" id="CHEBI:77657"/>
        <dbReference type="ChEBI" id="CHEBI:456216"/>
        <dbReference type="EC" id="6.3.2.6"/>
    </reaction>
</comment>
<dbReference type="Gene3D" id="3.30.200.20">
    <property type="entry name" value="Phosphorylase Kinase, domain 1"/>
    <property type="match status" value="1"/>
</dbReference>
<evidence type="ECO:0000256" key="6">
    <source>
        <dbReference type="ARBA" id="ARBA00022840"/>
    </source>
</evidence>
<keyword evidence="4 8" id="KW-0547">Nucleotide-binding</keyword>
<sequence length="324" mass="36020">MSNEEKLDQAIQVGLGRALGGTDFPSLGRRYEGKVRDNYTTADGRRYIVVTDRISAFDHVLGTIPFKGQVLNRLAAWWFEQTRSIADNHLLSVPDPNVLECVECEPLLVEMVVRAYITGSTGTSAWTHYQKGARVFAGHPLPEGLRKNQRLAAPILTPATKAPIGEHDVTMSREEILAQGKVTAEEFDTAAAMAMRLFEAGAKLAAARGLILADTKYEMGKTKDGRIVLIDEIHTPDSSRFWMADTYEERFARGEDPAPFDKDFVRHYYTGLGYNYDGPPPPLPDDVRAGAAKRYISAYERITGETFVPDTDEPIARIRKNLGL</sequence>
<organism evidence="10 11">
    <name type="scientific">Pendulispora brunnea</name>
    <dbReference type="NCBI Taxonomy" id="2905690"/>
    <lineage>
        <taxon>Bacteria</taxon>
        <taxon>Pseudomonadati</taxon>
        <taxon>Myxococcota</taxon>
        <taxon>Myxococcia</taxon>
        <taxon>Myxococcales</taxon>
        <taxon>Sorangiineae</taxon>
        <taxon>Pendulisporaceae</taxon>
        <taxon>Pendulispora</taxon>
    </lineage>
</organism>
<evidence type="ECO:0000256" key="3">
    <source>
        <dbReference type="ARBA" id="ARBA00022598"/>
    </source>
</evidence>
<dbReference type="InterPro" id="IPR018236">
    <property type="entry name" value="SAICAR_synthetase_CS"/>
</dbReference>
<evidence type="ECO:0000256" key="4">
    <source>
        <dbReference type="ARBA" id="ARBA00022741"/>
    </source>
</evidence>
<evidence type="ECO:0000313" key="10">
    <source>
        <dbReference type="EMBL" id="WXA93869.1"/>
    </source>
</evidence>
<evidence type="ECO:0000256" key="1">
    <source>
        <dbReference type="ARBA" id="ARBA00004672"/>
    </source>
</evidence>
<comment type="pathway">
    <text evidence="1 8">Purine metabolism; IMP biosynthesis via de novo pathway; 5-amino-1-(5-phospho-D-ribosyl)imidazole-4-carboxamide from 5-amino-1-(5-phospho-D-ribosyl)imidazole-4-carboxylate: step 1/2.</text>
</comment>
<dbReference type="NCBIfam" id="NF009251">
    <property type="entry name" value="PRK12607.1"/>
    <property type="match status" value="1"/>
</dbReference>
<evidence type="ECO:0000313" key="11">
    <source>
        <dbReference type="Proteomes" id="UP001379533"/>
    </source>
</evidence>
<accession>A0ABZ2K598</accession>
<dbReference type="RefSeq" id="WP_394844469.1">
    <property type="nucleotide sequence ID" value="NZ_CP089982.1"/>
</dbReference>
<dbReference type="InterPro" id="IPR028923">
    <property type="entry name" value="SAICAR_synt/ADE2_N"/>
</dbReference>
<proteinExistence type="inferred from homology"/>
<evidence type="ECO:0000256" key="5">
    <source>
        <dbReference type="ARBA" id="ARBA00022755"/>
    </source>
</evidence>
<evidence type="ECO:0000259" key="9">
    <source>
        <dbReference type="Pfam" id="PF01259"/>
    </source>
</evidence>
<dbReference type="HAMAP" id="MF_00137">
    <property type="entry name" value="SAICAR_synth"/>
    <property type="match status" value="1"/>
</dbReference>
<dbReference type="Gene3D" id="3.30.470.20">
    <property type="entry name" value="ATP-grasp fold, B domain"/>
    <property type="match status" value="1"/>
</dbReference>
<dbReference type="PROSITE" id="PS01057">
    <property type="entry name" value="SAICAR_SYNTHETASE_1"/>
    <property type="match status" value="1"/>
</dbReference>
<keyword evidence="3 8" id="KW-0436">Ligase</keyword>
<evidence type="ECO:0000256" key="8">
    <source>
        <dbReference type="HAMAP-Rule" id="MF_00137"/>
    </source>
</evidence>